<evidence type="ECO:0000259" key="2">
    <source>
        <dbReference type="Pfam" id="PF09851"/>
    </source>
</evidence>
<feature type="transmembrane region" description="Helical" evidence="1">
    <location>
        <begin position="6"/>
        <end position="30"/>
    </location>
</feature>
<comment type="caution">
    <text evidence="3">The sequence shown here is derived from an EMBL/GenBank/DDBJ whole genome shotgun (WGS) entry which is preliminary data.</text>
</comment>
<keyword evidence="1" id="KW-1133">Transmembrane helix</keyword>
<organism evidence="3 4">
    <name type="scientific">Candidatus Desulfacyla euxinica</name>
    <dbReference type="NCBI Taxonomy" id="2841693"/>
    <lineage>
        <taxon>Bacteria</taxon>
        <taxon>Deltaproteobacteria</taxon>
        <taxon>Candidatus Desulfacyla</taxon>
    </lineage>
</organism>
<evidence type="ECO:0000256" key="1">
    <source>
        <dbReference type="SAM" id="Phobius"/>
    </source>
</evidence>
<keyword evidence="1" id="KW-0812">Transmembrane</keyword>
<evidence type="ECO:0000313" key="3">
    <source>
        <dbReference type="EMBL" id="MBC8176140.1"/>
    </source>
</evidence>
<keyword evidence="1" id="KW-0472">Membrane</keyword>
<dbReference type="Pfam" id="PF09851">
    <property type="entry name" value="SHOCT"/>
    <property type="match status" value="1"/>
</dbReference>
<proteinExistence type="predicted"/>
<protein>
    <submittedName>
        <fullName evidence="3">SHOCT domain-containing protein</fullName>
    </submittedName>
</protein>
<reference evidence="3 4" key="1">
    <citation type="submission" date="2020-08" db="EMBL/GenBank/DDBJ databases">
        <title>Bridging the membrane lipid divide: bacteria of the FCB group superphylum have the potential to synthesize archaeal ether lipids.</title>
        <authorList>
            <person name="Villanueva L."/>
            <person name="Von Meijenfeldt F.A.B."/>
            <person name="Westbye A.B."/>
            <person name="Yadav S."/>
            <person name="Hopmans E.C."/>
            <person name="Dutilh B.E."/>
            <person name="Sinninghe Damste J.S."/>
        </authorList>
    </citation>
    <scope>NUCLEOTIDE SEQUENCE [LARGE SCALE GENOMIC DNA]</scope>
    <source>
        <strain evidence="3">NIOZ-UU27</strain>
    </source>
</reference>
<accession>A0A8J6MX50</accession>
<gene>
    <name evidence="3" type="ORF">H8E19_01945</name>
</gene>
<feature type="domain" description="SHOCT" evidence="2">
    <location>
        <begin position="50"/>
        <end position="75"/>
    </location>
</feature>
<dbReference type="Proteomes" id="UP000650524">
    <property type="component" value="Unassembled WGS sequence"/>
</dbReference>
<dbReference type="EMBL" id="JACNJD010000098">
    <property type="protein sequence ID" value="MBC8176140.1"/>
    <property type="molecule type" value="Genomic_DNA"/>
</dbReference>
<name>A0A8J6MX50_9DELT</name>
<sequence length="77" mass="8941">MMGGWGMGWFGMIFMLVFWVLVVVGLVFLIKWLIQTTKGEKDVARGSSKAIDILKERYARGEINKEEFEKIKRDLQT</sequence>
<dbReference type="AlphaFoldDB" id="A0A8J6MX50"/>
<evidence type="ECO:0000313" key="4">
    <source>
        <dbReference type="Proteomes" id="UP000650524"/>
    </source>
</evidence>
<dbReference type="InterPro" id="IPR018649">
    <property type="entry name" value="SHOCT"/>
</dbReference>